<name>T0GVZ0_9LEPT</name>
<dbReference type="EMBL" id="AKWY02000009">
    <property type="protein sequence ID" value="EQA73092.1"/>
    <property type="molecule type" value="Genomic_DNA"/>
</dbReference>
<organism evidence="1 2">
    <name type="scientific">Leptospira noguchii serovar Panama str. CZ214</name>
    <dbReference type="NCBI Taxonomy" id="1001595"/>
    <lineage>
        <taxon>Bacteria</taxon>
        <taxon>Pseudomonadati</taxon>
        <taxon>Spirochaetota</taxon>
        <taxon>Spirochaetia</taxon>
        <taxon>Leptospirales</taxon>
        <taxon>Leptospiraceae</taxon>
        <taxon>Leptospira</taxon>
    </lineage>
</organism>
<reference evidence="1 2" key="1">
    <citation type="submission" date="2013-05" db="EMBL/GenBank/DDBJ databases">
        <authorList>
            <person name="Harkins D.M."/>
            <person name="Durkin A.S."/>
            <person name="Brinkac L.M."/>
            <person name="Haft D.H."/>
            <person name="Selengut J.D."/>
            <person name="Sanka R."/>
            <person name="DePew J."/>
            <person name="Purushe J."/>
            <person name="Hartskeerl R.A."/>
            <person name="Ahmed A."/>
            <person name="van der Linden H."/>
            <person name="Goris M.G.A."/>
            <person name="Vinetz J.M."/>
            <person name="Sutton G.G."/>
            <person name="Nierman W.C."/>
            <person name="Fouts D.E."/>
        </authorList>
    </citation>
    <scope>NUCLEOTIDE SEQUENCE [LARGE SCALE GENOMIC DNA]</scope>
    <source>
        <strain evidence="1 2">CZ214</strain>
    </source>
</reference>
<comment type="caution">
    <text evidence="1">The sequence shown here is derived from an EMBL/GenBank/DDBJ whole genome shotgun (WGS) entry which is preliminary data.</text>
</comment>
<dbReference type="AlphaFoldDB" id="T0GVZ0"/>
<dbReference type="Gene3D" id="3.30.530.20">
    <property type="match status" value="1"/>
</dbReference>
<proteinExistence type="predicted"/>
<dbReference type="Proteomes" id="UP000015442">
    <property type="component" value="Unassembled WGS sequence"/>
</dbReference>
<evidence type="ECO:0000313" key="2">
    <source>
        <dbReference type="Proteomes" id="UP000015442"/>
    </source>
</evidence>
<protein>
    <submittedName>
        <fullName evidence="1">Putative toxin-antitoxin system, toxin component</fullName>
    </submittedName>
</protein>
<gene>
    <name evidence="1" type="ORF">LEP1GSC059_3640</name>
</gene>
<dbReference type="SUPFAM" id="SSF55961">
    <property type="entry name" value="Bet v1-like"/>
    <property type="match status" value="1"/>
</dbReference>
<sequence length="112" mass="13020">MGLEGFSLTIQSIDFFNDGIWDFIIHGPDGRDYINIDIKKPYYKQIGDGDKDVDFQSKIIFEEVGEDTNLTMEQIFSNKKELKRVNEKYGAIEGGKQHVYKFGKYLEALKWV</sequence>
<accession>T0GVZ0</accession>
<evidence type="ECO:0000313" key="1">
    <source>
        <dbReference type="EMBL" id="EQA73092.1"/>
    </source>
</evidence>
<dbReference type="InterPro" id="IPR023393">
    <property type="entry name" value="START-like_dom_sf"/>
</dbReference>